<dbReference type="InterPro" id="IPR016439">
    <property type="entry name" value="Lag1/Lac1-like"/>
</dbReference>
<feature type="domain" description="TLC" evidence="10">
    <location>
        <begin position="96"/>
        <end position="277"/>
    </location>
</feature>
<keyword evidence="12" id="KW-1185">Reference proteome</keyword>
<dbReference type="GO" id="GO:0046513">
    <property type="term" value="P:ceramide biosynthetic process"/>
    <property type="evidence" value="ECO:0007669"/>
    <property type="project" value="InterPro"/>
</dbReference>
<keyword evidence="4 7" id="KW-0812">Transmembrane</keyword>
<feature type="transmembrane region" description="Helical" evidence="9">
    <location>
        <begin position="146"/>
        <end position="164"/>
    </location>
</feature>
<organism evidence="11">
    <name type="scientific">Darwinula stevensoni</name>
    <dbReference type="NCBI Taxonomy" id="69355"/>
    <lineage>
        <taxon>Eukaryota</taxon>
        <taxon>Metazoa</taxon>
        <taxon>Ecdysozoa</taxon>
        <taxon>Arthropoda</taxon>
        <taxon>Crustacea</taxon>
        <taxon>Oligostraca</taxon>
        <taxon>Ostracoda</taxon>
        <taxon>Podocopa</taxon>
        <taxon>Podocopida</taxon>
        <taxon>Darwinulocopina</taxon>
        <taxon>Darwinuloidea</taxon>
        <taxon>Darwinulidae</taxon>
        <taxon>Darwinula</taxon>
    </lineage>
</organism>
<dbReference type="GO" id="GO:0050291">
    <property type="term" value="F:sphingosine N-acyltransferase activity"/>
    <property type="evidence" value="ECO:0007669"/>
    <property type="project" value="InterPro"/>
</dbReference>
<dbReference type="InterPro" id="IPR006634">
    <property type="entry name" value="TLC-dom"/>
</dbReference>
<dbReference type="PANTHER" id="PTHR12560">
    <property type="entry name" value="LONGEVITY ASSURANCE FACTOR 1 LAG1"/>
    <property type="match status" value="1"/>
</dbReference>
<dbReference type="PIRSF" id="PIRSF005225">
    <property type="entry name" value="LAG1_LAC1"/>
    <property type="match status" value="1"/>
</dbReference>
<dbReference type="Proteomes" id="UP000677054">
    <property type="component" value="Unassembled WGS sequence"/>
</dbReference>
<comment type="subcellular location">
    <subcellularLocation>
        <location evidence="1">Membrane</location>
        <topology evidence="1">Multi-pass membrane protein</topology>
    </subcellularLocation>
</comment>
<comment type="pathway">
    <text evidence="2">Lipid metabolism; sphingolipid metabolism.</text>
</comment>
<gene>
    <name evidence="11" type="ORF">DSTB1V02_LOCUS6298</name>
</gene>
<feature type="transmembrane region" description="Helical" evidence="9">
    <location>
        <begin position="33"/>
        <end position="50"/>
    </location>
</feature>
<dbReference type="EMBL" id="CAJPEV010001135">
    <property type="protein sequence ID" value="CAG0890940.1"/>
    <property type="molecule type" value="Genomic_DNA"/>
</dbReference>
<name>A0A7R8XB60_9CRUS</name>
<evidence type="ECO:0000313" key="12">
    <source>
        <dbReference type="Proteomes" id="UP000677054"/>
    </source>
</evidence>
<keyword evidence="5 9" id="KW-1133">Transmembrane helix</keyword>
<protein>
    <recommendedName>
        <fullName evidence="10">TLC domain-containing protein</fullName>
    </recommendedName>
</protein>
<dbReference type="EMBL" id="LR900652">
    <property type="protein sequence ID" value="CAD7246448.1"/>
    <property type="molecule type" value="Genomic_DNA"/>
</dbReference>
<dbReference type="PANTHER" id="PTHR12560:SF0">
    <property type="entry name" value="LD18904P"/>
    <property type="match status" value="1"/>
</dbReference>
<sequence>MGVWSERFWLPYNETWESVPSKYGFAYPRSRDFLPAIPIAVAFLAVRFLLERFVFTPIGTSAGLTDTSSRKTQSAKGEPRRDSCLNIAVCKQTKLTKFSECCVKCVFYVSLFLAGTWVMWDKKWLWEPSLCWDRYPFHEIPKDVRWYYLVEMGLYVSLLVAQGFDTKRKDFWIEFTHHILTLGLLSLSFLCGATRCGAIVILLHDAADGPLLAAKVWKYLKRETLVMASFVLFVLIWFVSRLILYPALIIFPNGDCFAIALLFWKLSLFEIDAIGPIELKEEKRPEERDEEDDASVTGNSLDLNVAENIGVILKDRVEALMHMEGKQHGFSLEVLQSDITRGSKDVRSDTEEETEDEEDEKKKKH</sequence>
<accession>A0A7R8XB60</accession>
<dbReference type="GO" id="GO:0016020">
    <property type="term" value="C:membrane"/>
    <property type="evidence" value="ECO:0007669"/>
    <property type="project" value="UniProtKB-SubCell"/>
</dbReference>
<evidence type="ECO:0000256" key="8">
    <source>
        <dbReference type="SAM" id="MobiDB-lite"/>
    </source>
</evidence>
<evidence type="ECO:0000259" key="10">
    <source>
        <dbReference type="PROSITE" id="PS50922"/>
    </source>
</evidence>
<evidence type="ECO:0000256" key="5">
    <source>
        <dbReference type="ARBA" id="ARBA00022989"/>
    </source>
</evidence>
<evidence type="ECO:0000256" key="6">
    <source>
        <dbReference type="ARBA" id="ARBA00023136"/>
    </source>
</evidence>
<evidence type="ECO:0000256" key="1">
    <source>
        <dbReference type="ARBA" id="ARBA00004141"/>
    </source>
</evidence>
<evidence type="ECO:0000256" key="3">
    <source>
        <dbReference type="ARBA" id="ARBA00004991"/>
    </source>
</evidence>
<reference evidence="11" key="1">
    <citation type="submission" date="2020-11" db="EMBL/GenBank/DDBJ databases">
        <authorList>
            <person name="Tran Van P."/>
        </authorList>
    </citation>
    <scope>NUCLEOTIDE SEQUENCE</scope>
</reference>
<dbReference type="Pfam" id="PF03798">
    <property type="entry name" value="TRAM_LAG1_CLN8"/>
    <property type="match status" value="1"/>
</dbReference>
<evidence type="ECO:0000256" key="9">
    <source>
        <dbReference type="SAM" id="Phobius"/>
    </source>
</evidence>
<feature type="region of interest" description="Disordered" evidence="8">
    <location>
        <begin position="341"/>
        <end position="365"/>
    </location>
</feature>
<dbReference type="AlphaFoldDB" id="A0A7R8XB60"/>
<comment type="pathway">
    <text evidence="3">Sphingolipid metabolism.</text>
</comment>
<evidence type="ECO:0000256" key="4">
    <source>
        <dbReference type="ARBA" id="ARBA00022692"/>
    </source>
</evidence>
<evidence type="ECO:0000256" key="2">
    <source>
        <dbReference type="ARBA" id="ARBA00004760"/>
    </source>
</evidence>
<dbReference type="PROSITE" id="PS50922">
    <property type="entry name" value="TLC"/>
    <property type="match status" value="1"/>
</dbReference>
<evidence type="ECO:0000313" key="11">
    <source>
        <dbReference type="EMBL" id="CAD7246448.1"/>
    </source>
</evidence>
<proteinExistence type="predicted"/>
<feature type="transmembrane region" description="Helical" evidence="9">
    <location>
        <begin position="101"/>
        <end position="120"/>
    </location>
</feature>
<dbReference type="OrthoDB" id="7303375at2759"/>
<feature type="transmembrane region" description="Helical" evidence="9">
    <location>
        <begin position="184"/>
        <end position="204"/>
    </location>
</feature>
<dbReference type="SMART" id="SM00724">
    <property type="entry name" value="TLC"/>
    <property type="match status" value="1"/>
</dbReference>
<feature type="transmembrane region" description="Helical" evidence="9">
    <location>
        <begin position="224"/>
        <end position="244"/>
    </location>
</feature>
<feature type="compositionally biased region" description="Acidic residues" evidence="8">
    <location>
        <begin position="350"/>
        <end position="359"/>
    </location>
</feature>
<dbReference type="UniPathway" id="UPA00222"/>
<evidence type="ECO:0000256" key="7">
    <source>
        <dbReference type="PROSITE-ProRule" id="PRU00205"/>
    </source>
</evidence>
<keyword evidence="6 7" id="KW-0472">Membrane</keyword>